<feature type="transmembrane region" description="Helical" evidence="1">
    <location>
        <begin position="7"/>
        <end position="25"/>
    </location>
</feature>
<dbReference type="BioCyc" id="JESP1508404:G14D9-9670-MONOMER"/>
<protein>
    <recommendedName>
        <fullName evidence="4">Serine kinase</fullName>
    </recommendedName>
</protein>
<keyword evidence="1" id="KW-0812">Transmembrane</keyword>
<dbReference type="OrthoDB" id="2933147at2"/>
<evidence type="ECO:0000313" key="3">
    <source>
        <dbReference type="Proteomes" id="UP000031449"/>
    </source>
</evidence>
<dbReference type="KEGG" id="jeo:JMA_04530"/>
<dbReference type="HOGENOM" id="CLU_2916405_0_0_9"/>
<sequence length="61" mass="6848">MKIAFGFFIALIGIFLMNLTVDSFGTLGNDIMHGTGLVILMGSMYFIYKGREKRGKQEVQK</sequence>
<evidence type="ECO:0000256" key="1">
    <source>
        <dbReference type="SAM" id="Phobius"/>
    </source>
</evidence>
<keyword evidence="3" id="KW-1185">Reference proteome</keyword>
<reference evidence="2 3" key="1">
    <citation type="submission" date="2014-08" db="EMBL/GenBank/DDBJ databases">
        <title>Complete genome of a marine bacteria Jeotgalibacillus malaysiensis.</title>
        <authorList>
            <person name="Yaakop A.S."/>
            <person name="Chan K.-G."/>
            <person name="Goh K.M."/>
        </authorList>
    </citation>
    <scope>NUCLEOTIDE SEQUENCE [LARGE SCALE GENOMIC DNA]</scope>
    <source>
        <strain evidence="2 3">D5</strain>
    </source>
</reference>
<keyword evidence="1" id="KW-1133">Transmembrane helix</keyword>
<dbReference type="AlphaFoldDB" id="A0A0B5AH94"/>
<keyword evidence="1" id="KW-0472">Membrane</keyword>
<gene>
    <name evidence="2" type="ORF">JMA_04530</name>
</gene>
<proteinExistence type="predicted"/>
<feature type="transmembrane region" description="Helical" evidence="1">
    <location>
        <begin position="31"/>
        <end position="48"/>
    </location>
</feature>
<name>A0A0B5AH94_9BACL</name>
<dbReference type="EMBL" id="CP009416">
    <property type="protein sequence ID" value="AJD89770.1"/>
    <property type="molecule type" value="Genomic_DNA"/>
</dbReference>
<evidence type="ECO:0008006" key="4">
    <source>
        <dbReference type="Google" id="ProtNLM"/>
    </source>
</evidence>
<organism evidence="2 3">
    <name type="scientific">Jeotgalibacillus malaysiensis</name>
    <dbReference type="NCBI Taxonomy" id="1508404"/>
    <lineage>
        <taxon>Bacteria</taxon>
        <taxon>Bacillati</taxon>
        <taxon>Bacillota</taxon>
        <taxon>Bacilli</taxon>
        <taxon>Bacillales</taxon>
        <taxon>Caryophanaceae</taxon>
        <taxon>Jeotgalibacillus</taxon>
    </lineage>
</organism>
<dbReference type="STRING" id="1508404.JMA_04530"/>
<dbReference type="Proteomes" id="UP000031449">
    <property type="component" value="Chromosome"/>
</dbReference>
<accession>A0A0B5AH94</accession>
<evidence type="ECO:0000313" key="2">
    <source>
        <dbReference type="EMBL" id="AJD89770.1"/>
    </source>
</evidence>